<keyword evidence="1" id="KW-0677">Repeat</keyword>
<reference evidence="3 4" key="1">
    <citation type="journal article" date="2024" name="IMA Fungus">
        <title>IMA Genome - F19 : A genome assembly and annotation guide to empower mycologists, including annotated draft genome sequences of Ceratocystis pirilliformis, Diaporthe australafricana, Fusarium ophioides, Paecilomyces lecythidis, and Sporothrix stenoceras.</title>
        <authorList>
            <person name="Aylward J."/>
            <person name="Wilson A.M."/>
            <person name="Visagie C.M."/>
            <person name="Spraker J."/>
            <person name="Barnes I."/>
            <person name="Buitendag C."/>
            <person name="Ceriani C."/>
            <person name="Del Mar Angel L."/>
            <person name="du Plessis D."/>
            <person name="Fuchs T."/>
            <person name="Gasser K."/>
            <person name="Kramer D."/>
            <person name="Li W."/>
            <person name="Munsamy K."/>
            <person name="Piso A."/>
            <person name="Price J.L."/>
            <person name="Sonnekus B."/>
            <person name="Thomas C."/>
            <person name="van der Nest A."/>
            <person name="van Dijk A."/>
            <person name="van Heerden A."/>
            <person name="van Vuuren N."/>
            <person name="Yilmaz N."/>
            <person name="Duong T.A."/>
            <person name="van der Merwe N.A."/>
            <person name="Wingfield M.J."/>
            <person name="Wingfield B.D."/>
        </authorList>
    </citation>
    <scope>NUCLEOTIDE SEQUENCE [LARGE SCALE GENOMIC DNA]</scope>
    <source>
        <strain evidence="3 4">CMW 18300</strain>
    </source>
</reference>
<sequence>MAAAAYAKDLLRIIALNKIEAERKLSKVLKDVSQQIKDMHSLANNVNTGVKALQEDSHTIRYSAWKIDRGSFLWLYGIPGCSKTILSSTVIENLKQSEPSSTSLLYHYFDFADGEKQNLGKAVRSLLGQIYNKKPDVREYLDSLYASCDNGNRQPSDDALRKAVQSMIQHTGEVWIVLDALDECQIREEFSDIGLLSWIKDLHKCPGSTHLLVTSHPEQDINQAIKTWASSDYITQL</sequence>
<evidence type="ECO:0000313" key="4">
    <source>
        <dbReference type="Proteomes" id="UP001583177"/>
    </source>
</evidence>
<dbReference type="Gene3D" id="3.40.50.300">
    <property type="entry name" value="P-loop containing nucleotide triphosphate hydrolases"/>
    <property type="match status" value="1"/>
</dbReference>
<dbReference type="InterPro" id="IPR027417">
    <property type="entry name" value="P-loop_NTPase"/>
</dbReference>
<dbReference type="PANTHER" id="PTHR10039:SF16">
    <property type="entry name" value="GPI INOSITOL-DEACYLASE"/>
    <property type="match status" value="1"/>
</dbReference>
<evidence type="ECO:0000256" key="1">
    <source>
        <dbReference type="ARBA" id="ARBA00022737"/>
    </source>
</evidence>
<protein>
    <recommendedName>
        <fullName evidence="2">Nephrocystin 3-like N-terminal domain-containing protein</fullName>
    </recommendedName>
</protein>
<proteinExistence type="predicted"/>
<name>A0ABR3W4G0_9PEZI</name>
<dbReference type="InterPro" id="IPR056884">
    <property type="entry name" value="NPHP3-like_N"/>
</dbReference>
<organism evidence="3 4">
    <name type="scientific">Diaporthe australafricana</name>
    <dbReference type="NCBI Taxonomy" id="127596"/>
    <lineage>
        <taxon>Eukaryota</taxon>
        <taxon>Fungi</taxon>
        <taxon>Dikarya</taxon>
        <taxon>Ascomycota</taxon>
        <taxon>Pezizomycotina</taxon>
        <taxon>Sordariomycetes</taxon>
        <taxon>Sordariomycetidae</taxon>
        <taxon>Diaporthales</taxon>
        <taxon>Diaporthaceae</taxon>
        <taxon>Diaporthe</taxon>
    </lineage>
</organism>
<evidence type="ECO:0000313" key="3">
    <source>
        <dbReference type="EMBL" id="KAL1852487.1"/>
    </source>
</evidence>
<evidence type="ECO:0000259" key="2">
    <source>
        <dbReference type="Pfam" id="PF24883"/>
    </source>
</evidence>
<dbReference type="Proteomes" id="UP001583177">
    <property type="component" value="Unassembled WGS sequence"/>
</dbReference>
<dbReference type="PANTHER" id="PTHR10039">
    <property type="entry name" value="AMELOGENIN"/>
    <property type="match status" value="1"/>
</dbReference>
<accession>A0ABR3W4G0</accession>
<feature type="domain" description="Nephrocystin 3-like N-terminal" evidence="2">
    <location>
        <begin position="61"/>
        <end position="215"/>
    </location>
</feature>
<gene>
    <name evidence="3" type="ORF">Daus18300_012168</name>
</gene>
<dbReference type="EMBL" id="JAWRVE010000159">
    <property type="protein sequence ID" value="KAL1852487.1"/>
    <property type="molecule type" value="Genomic_DNA"/>
</dbReference>
<comment type="caution">
    <text evidence="3">The sequence shown here is derived from an EMBL/GenBank/DDBJ whole genome shotgun (WGS) entry which is preliminary data.</text>
</comment>
<dbReference type="Pfam" id="PF24883">
    <property type="entry name" value="NPHP3_N"/>
    <property type="match status" value="1"/>
</dbReference>
<keyword evidence="4" id="KW-1185">Reference proteome</keyword>
<dbReference type="SUPFAM" id="SSF52540">
    <property type="entry name" value="P-loop containing nucleoside triphosphate hydrolases"/>
    <property type="match status" value="1"/>
</dbReference>